<evidence type="ECO:0000313" key="3">
    <source>
        <dbReference type="Proteomes" id="UP000660680"/>
    </source>
</evidence>
<accession>A0A918G6I6</accession>
<dbReference type="Proteomes" id="UP000660680">
    <property type="component" value="Unassembled WGS sequence"/>
</dbReference>
<dbReference type="AlphaFoldDB" id="A0A918G6I6"/>
<keyword evidence="1" id="KW-0732">Signal</keyword>
<reference evidence="2" key="2">
    <citation type="submission" date="2020-09" db="EMBL/GenBank/DDBJ databases">
        <authorList>
            <person name="Sun Q."/>
            <person name="Ohkuma M."/>
        </authorList>
    </citation>
    <scope>NUCLEOTIDE SEQUENCE</scope>
    <source>
        <strain evidence="2">JCM 3276</strain>
    </source>
</reference>
<sequence length="152" mass="16180">MARVLKALLALSTLVGSFMLLTSGPASADPYWEPVSKTSKFHCSGQRLHPTHDVTVQTCVVVNSTATQAVAIVANFGGSAVSIEAPNVALYVNGPISYDRNCLASTLSAGETRACFGPTQQRPCSATVTAWAQYIIQGWVTDLWSPSRQMCT</sequence>
<name>A0A918G6I6_9PSEU</name>
<organism evidence="2 3">
    <name type="scientific">Actinokineospora fastidiosa</name>
    <dbReference type="NCBI Taxonomy" id="1816"/>
    <lineage>
        <taxon>Bacteria</taxon>
        <taxon>Bacillati</taxon>
        <taxon>Actinomycetota</taxon>
        <taxon>Actinomycetes</taxon>
        <taxon>Pseudonocardiales</taxon>
        <taxon>Pseudonocardiaceae</taxon>
        <taxon>Actinokineospora</taxon>
    </lineage>
</organism>
<reference evidence="2" key="1">
    <citation type="journal article" date="2014" name="Int. J. Syst. Evol. Microbiol.">
        <title>Complete genome sequence of Corynebacterium casei LMG S-19264T (=DSM 44701T), isolated from a smear-ripened cheese.</title>
        <authorList>
            <consortium name="US DOE Joint Genome Institute (JGI-PGF)"/>
            <person name="Walter F."/>
            <person name="Albersmeier A."/>
            <person name="Kalinowski J."/>
            <person name="Ruckert C."/>
        </authorList>
    </citation>
    <scope>NUCLEOTIDE SEQUENCE</scope>
    <source>
        <strain evidence="2">JCM 3276</strain>
    </source>
</reference>
<dbReference type="RefSeq" id="WP_189209261.1">
    <property type="nucleotide sequence ID" value="NZ_BMRB01000001.1"/>
</dbReference>
<comment type="caution">
    <text evidence="2">The sequence shown here is derived from an EMBL/GenBank/DDBJ whole genome shotgun (WGS) entry which is preliminary data.</text>
</comment>
<evidence type="ECO:0000313" key="2">
    <source>
        <dbReference type="EMBL" id="GGS21160.1"/>
    </source>
</evidence>
<evidence type="ECO:0000256" key="1">
    <source>
        <dbReference type="SAM" id="SignalP"/>
    </source>
</evidence>
<feature type="chain" id="PRO_5037300848" evidence="1">
    <location>
        <begin position="29"/>
        <end position="152"/>
    </location>
</feature>
<gene>
    <name evidence="2" type="ORF">GCM10010171_12320</name>
</gene>
<protein>
    <submittedName>
        <fullName evidence="2">Uncharacterized protein</fullName>
    </submittedName>
</protein>
<dbReference type="EMBL" id="BMRB01000001">
    <property type="protein sequence ID" value="GGS21160.1"/>
    <property type="molecule type" value="Genomic_DNA"/>
</dbReference>
<keyword evidence="3" id="KW-1185">Reference proteome</keyword>
<proteinExistence type="predicted"/>
<feature type="signal peptide" evidence="1">
    <location>
        <begin position="1"/>
        <end position="28"/>
    </location>
</feature>